<name>A0A6J7CLV5_9ZZZZ</name>
<dbReference type="InterPro" id="IPR011576">
    <property type="entry name" value="Pyridox_Oxase_N"/>
</dbReference>
<accession>A0A6J7CLV5</accession>
<evidence type="ECO:0000259" key="1">
    <source>
        <dbReference type="Pfam" id="PF01243"/>
    </source>
</evidence>
<dbReference type="Gene3D" id="2.30.110.10">
    <property type="entry name" value="Electron Transport, Fmn-binding Protein, Chain A"/>
    <property type="match status" value="1"/>
</dbReference>
<dbReference type="AlphaFoldDB" id="A0A6J7CLV5"/>
<feature type="domain" description="Pyridoxamine 5'-phosphate oxidase N-terminal" evidence="1">
    <location>
        <begin position="32"/>
        <end position="126"/>
    </location>
</feature>
<dbReference type="InterPro" id="IPR012349">
    <property type="entry name" value="Split_barrel_FMN-bd"/>
</dbReference>
<reference evidence="2" key="1">
    <citation type="submission" date="2020-05" db="EMBL/GenBank/DDBJ databases">
        <authorList>
            <person name="Chiriac C."/>
            <person name="Salcher M."/>
            <person name="Ghai R."/>
            <person name="Kavagutti S V."/>
        </authorList>
    </citation>
    <scope>NUCLEOTIDE SEQUENCE</scope>
</reference>
<protein>
    <submittedName>
        <fullName evidence="2">Unannotated protein</fullName>
    </submittedName>
</protein>
<proteinExistence type="predicted"/>
<sequence length="166" mass="17994">MTSWVDFVKQAPTLSAYTEHRFSDDATGRITYIATVRKDGGPRVHPVKVFPAGSGLYLFMYPESPKGLDLQRDPRIAMHAAVTANPFESGELAAWGSTAIVTDPKVRALATAAAPFASPPPADNVLYEIWLEMVIGTPVLDGKPVHLRWRAVDGVEEDIGFGGRTS</sequence>
<dbReference type="Pfam" id="PF01243">
    <property type="entry name" value="PNPOx_N"/>
    <property type="match status" value="1"/>
</dbReference>
<gene>
    <name evidence="2" type="ORF">UFOPK3401_00097</name>
</gene>
<organism evidence="2">
    <name type="scientific">freshwater metagenome</name>
    <dbReference type="NCBI Taxonomy" id="449393"/>
    <lineage>
        <taxon>unclassified sequences</taxon>
        <taxon>metagenomes</taxon>
        <taxon>ecological metagenomes</taxon>
    </lineage>
</organism>
<dbReference type="SUPFAM" id="SSF50475">
    <property type="entry name" value="FMN-binding split barrel"/>
    <property type="match status" value="1"/>
</dbReference>
<dbReference type="EMBL" id="CAFBLM010000002">
    <property type="protein sequence ID" value="CAB4858065.1"/>
    <property type="molecule type" value="Genomic_DNA"/>
</dbReference>
<evidence type="ECO:0000313" key="2">
    <source>
        <dbReference type="EMBL" id="CAB4858065.1"/>
    </source>
</evidence>